<evidence type="ECO:0000256" key="1">
    <source>
        <dbReference type="ARBA" id="ARBA00023015"/>
    </source>
</evidence>
<dbReference type="SUPFAM" id="SSF46689">
    <property type="entry name" value="Homeodomain-like"/>
    <property type="match status" value="2"/>
</dbReference>
<evidence type="ECO:0000313" key="6">
    <source>
        <dbReference type="EMBL" id="MBZ2195837.1"/>
    </source>
</evidence>
<proteinExistence type="predicted"/>
<dbReference type="InterPro" id="IPR003313">
    <property type="entry name" value="AraC-bd"/>
</dbReference>
<evidence type="ECO:0000256" key="4">
    <source>
        <dbReference type="ARBA" id="ARBA00023163"/>
    </source>
</evidence>
<dbReference type="PANTHER" id="PTHR46796:SF7">
    <property type="entry name" value="ARAC FAMILY TRANSCRIPTIONAL REGULATOR"/>
    <property type="match status" value="1"/>
</dbReference>
<keyword evidence="2" id="KW-0238">DNA-binding</keyword>
<dbReference type="InterPro" id="IPR009057">
    <property type="entry name" value="Homeodomain-like_sf"/>
</dbReference>
<keyword evidence="4" id="KW-0804">Transcription</keyword>
<sequence length="295" mass="31795">MVTYTRDGFPGQRMRVLPRPLVSEALTVGVTERLLATDAGYFPHAANHGRSRPKGAREAVVLVCTEGRGWCDVGDSTEAIGVGQALVLAPGTPHLYRADRDDPWTLWWCHAAGSDVPTLLAPIVGGAGHAVVDLHDPARAVHTMEQVVQALERDETRPVLMAAAGAAWNVLAQIGADRLAGPRNDAGPVQRARDYLLEHLDAPVRVPELAAHVGLSASHFAALFRHATGGGVLEYVKSIRMARARVMLMTTSRTVAEVAREVGYPDAFYFSRQFRAVSGSSPSQFRQASRADHVS</sequence>
<reference evidence="6 7" key="1">
    <citation type="submission" date="2021-04" db="EMBL/GenBank/DDBJ databases">
        <title>Ruania sp. nov., isolated from sandy soil of mangrove forest.</title>
        <authorList>
            <person name="Ge X."/>
            <person name="Huang R."/>
            <person name="Liu W."/>
        </authorList>
    </citation>
    <scope>NUCLEOTIDE SEQUENCE [LARGE SCALE GENOMIC DNA]</scope>
    <source>
        <strain evidence="6 7">N2-46</strain>
    </source>
</reference>
<dbReference type="CDD" id="cd06986">
    <property type="entry name" value="cupin_MmsR-like_N"/>
    <property type="match status" value="1"/>
</dbReference>
<dbReference type="Pfam" id="PF12833">
    <property type="entry name" value="HTH_18"/>
    <property type="match status" value="1"/>
</dbReference>
<dbReference type="PRINTS" id="PR00032">
    <property type="entry name" value="HTHARAC"/>
</dbReference>
<accession>A0ABS7S6X4</accession>
<dbReference type="Gene3D" id="2.60.120.280">
    <property type="entry name" value="Regulatory protein AraC"/>
    <property type="match status" value="1"/>
</dbReference>
<name>A0ABS7S6X4_9MICO</name>
<feature type="domain" description="HTH araC/xylS-type" evidence="5">
    <location>
        <begin position="190"/>
        <end position="288"/>
    </location>
</feature>
<dbReference type="InterPro" id="IPR018060">
    <property type="entry name" value="HTH_AraC"/>
</dbReference>
<evidence type="ECO:0000313" key="7">
    <source>
        <dbReference type="Proteomes" id="UP000826651"/>
    </source>
</evidence>
<comment type="caution">
    <text evidence="6">The sequence shown here is derived from an EMBL/GenBank/DDBJ whole genome shotgun (WGS) entry which is preliminary data.</text>
</comment>
<keyword evidence="3" id="KW-0010">Activator</keyword>
<dbReference type="Gene3D" id="1.10.10.60">
    <property type="entry name" value="Homeodomain-like"/>
    <property type="match status" value="2"/>
</dbReference>
<dbReference type="PANTHER" id="PTHR46796">
    <property type="entry name" value="HTH-TYPE TRANSCRIPTIONAL ACTIVATOR RHAS-RELATED"/>
    <property type="match status" value="1"/>
</dbReference>
<dbReference type="PROSITE" id="PS01124">
    <property type="entry name" value="HTH_ARAC_FAMILY_2"/>
    <property type="match status" value="1"/>
</dbReference>
<dbReference type="InterPro" id="IPR020449">
    <property type="entry name" value="Tscrpt_reg_AraC-type_HTH"/>
</dbReference>
<protein>
    <submittedName>
        <fullName evidence="6">AraC family transcriptional regulator</fullName>
    </submittedName>
</protein>
<dbReference type="SUPFAM" id="SSF51215">
    <property type="entry name" value="Regulatory protein AraC"/>
    <property type="match status" value="1"/>
</dbReference>
<dbReference type="Pfam" id="PF02311">
    <property type="entry name" value="AraC_binding"/>
    <property type="match status" value="1"/>
</dbReference>
<dbReference type="InterPro" id="IPR018062">
    <property type="entry name" value="HTH_AraC-typ_CS"/>
</dbReference>
<keyword evidence="7" id="KW-1185">Reference proteome</keyword>
<dbReference type="RefSeq" id="WP_223404164.1">
    <property type="nucleotide sequence ID" value="NZ_JAGSHT010000007.1"/>
</dbReference>
<keyword evidence="1" id="KW-0805">Transcription regulation</keyword>
<dbReference type="SMART" id="SM00342">
    <property type="entry name" value="HTH_ARAC"/>
    <property type="match status" value="1"/>
</dbReference>
<evidence type="ECO:0000256" key="2">
    <source>
        <dbReference type="ARBA" id="ARBA00023125"/>
    </source>
</evidence>
<dbReference type="InterPro" id="IPR037923">
    <property type="entry name" value="HTH-like"/>
</dbReference>
<dbReference type="PROSITE" id="PS00041">
    <property type="entry name" value="HTH_ARAC_FAMILY_1"/>
    <property type="match status" value="1"/>
</dbReference>
<dbReference type="EMBL" id="JAGSHT010000007">
    <property type="protein sequence ID" value="MBZ2195837.1"/>
    <property type="molecule type" value="Genomic_DNA"/>
</dbReference>
<evidence type="ECO:0000259" key="5">
    <source>
        <dbReference type="PROSITE" id="PS01124"/>
    </source>
</evidence>
<evidence type="ECO:0000256" key="3">
    <source>
        <dbReference type="ARBA" id="ARBA00023159"/>
    </source>
</evidence>
<dbReference type="InterPro" id="IPR050204">
    <property type="entry name" value="AraC_XylS_family_regulators"/>
</dbReference>
<gene>
    <name evidence="6" type="ORF">KCQ71_06715</name>
</gene>
<organism evidence="6 7">
    <name type="scientific">Occultella gossypii</name>
    <dbReference type="NCBI Taxonomy" id="2800820"/>
    <lineage>
        <taxon>Bacteria</taxon>
        <taxon>Bacillati</taxon>
        <taxon>Actinomycetota</taxon>
        <taxon>Actinomycetes</taxon>
        <taxon>Micrococcales</taxon>
        <taxon>Ruaniaceae</taxon>
        <taxon>Occultella</taxon>
    </lineage>
</organism>
<dbReference type="Proteomes" id="UP000826651">
    <property type="component" value="Unassembled WGS sequence"/>
</dbReference>